<sequence length="375" mass="44296">MQIKDFKNDHALILFDVRMNEYCYGCKAMIYSWGYTCDYCKISLHKQCATLPLQIRHPLHSSHLLNLVPPHDDLRFICDGCDNFCYGCDDPSYECKECGFVLDIKCASLFDAKSHKFEIKKKGSKVTLPHFIHKHTLKLANFVQDLKLTCSMCFLFIEGEAYCCVQCEFFLHKSCCDETPQYIQHQFHSHQLELGEFHFYGHCDACDFKILDSISYRSHDYRFHFHITCVKYLTSNLKYKFHEHNLFYFVAKDDLRDLNYYLKCKSCHQYCKESFYRCIECNLNFHIHCIPIPEKVKGICHIHPLTLMDSVSEDARNQEYYCHWCEKPRNPKHSLYSCKKCPYTAHIGCVLDEVCLLILIINVYVCVTYAMIEKK</sequence>
<evidence type="ECO:0000256" key="1">
    <source>
        <dbReference type="ARBA" id="ARBA00022723"/>
    </source>
</evidence>
<name>A0AAV8T241_9ROSI</name>
<dbReference type="SUPFAM" id="SSF57889">
    <property type="entry name" value="Cysteine-rich domain"/>
    <property type="match status" value="3"/>
</dbReference>
<keyword evidence="5" id="KW-0472">Membrane</keyword>
<dbReference type="InterPro" id="IPR001965">
    <property type="entry name" value="Znf_PHD"/>
</dbReference>
<dbReference type="Proteomes" id="UP001159364">
    <property type="component" value="Linkage Group LG07"/>
</dbReference>
<keyword evidence="2" id="KW-0677">Repeat</keyword>
<keyword evidence="5" id="KW-0812">Transmembrane</keyword>
<keyword evidence="1" id="KW-0479">Metal-binding</keyword>
<dbReference type="Pfam" id="PF03107">
    <property type="entry name" value="C1_2"/>
    <property type="match status" value="3"/>
</dbReference>
<evidence type="ECO:0000256" key="4">
    <source>
        <dbReference type="ARBA" id="ARBA00022833"/>
    </source>
</evidence>
<dbReference type="AlphaFoldDB" id="A0AAV8T241"/>
<dbReference type="PROSITE" id="PS50081">
    <property type="entry name" value="ZF_DAG_PE_2"/>
    <property type="match status" value="2"/>
</dbReference>
<dbReference type="EMBL" id="JAIWQS010000007">
    <property type="protein sequence ID" value="KAJ8760826.1"/>
    <property type="molecule type" value="Genomic_DNA"/>
</dbReference>
<keyword evidence="3" id="KW-0863">Zinc-finger</keyword>
<reference evidence="7 8" key="1">
    <citation type="submission" date="2021-09" db="EMBL/GenBank/DDBJ databases">
        <title>Genomic insights and catalytic innovation underlie evolution of tropane alkaloids biosynthesis.</title>
        <authorList>
            <person name="Wang Y.-J."/>
            <person name="Tian T."/>
            <person name="Huang J.-P."/>
            <person name="Huang S.-X."/>
        </authorList>
    </citation>
    <scope>NUCLEOTIDE SEQUENCE [LARGE SCALE GENOMIC DNA]</scope>
    <source>
        <strain evidence="7">KIB-2018</strain>
        <tissue evidence="7">Leaf</tissue>
    </source>
</reference>
<evidence type="ECO:0000256" key="2">
    <source>
        <dbReference type="ARBA" id="ARBA00022737"/>
    </source>
</evidence>
<evidence type="ECO:0000256" key="5">
    <source>
        <dbReference type="SAM" id="Phobius"/>
    </source>
</evidence>
<dbReference type="GO" id="GO:0008270">
    <property type="term" value="F:zinc ion binding"/>
    <property type="evidence" value="ECO:0007669"/>
    <property type="project" value="UniProtKB-KW"/>
</dbReference>
<accession>A0AAV8T241</accession>
<proteinExistence type="predicted"/>
<evidence type="ECO:0000256" key="3">
    <source>
        <dbReference type="ARBA" id="ARBA00022771"/>
    </source>
</evidence>
<keyword evidence="8" id="KW-1185">Reference proteome</keyword>
<evidence type="ECO:0000259" key="6">
    <source>
        <dbReference type="PROSITE" id="PS50081"/>
    </source>
</evidence>
<evidence type="ECO:0000313" key="8">
    <source>
        <dbReference type="Proteomes" id="UP001159364"/>
    </source>
</evidence>
<dbReference type="InterPro" id="IPR046349">
    <property type="entry name" value="C1-like_sf"/>
</dbReference>
<comment type="caution">
    <text evidence="7">The sequence shown here is derived from an EMBL/GenBank/DDBJ whole genome shotgun (WGS) entry which is preliminary data.</text>
</comment>
<feature type="domain" description="Phorbol-ester/DAG-type" evidence="6">
    <location>
        <begin position="134"/>
        <end position="183"/>
    </location>
</feature>
<dbReference type="Gene3D" id="3.30.60.20">
    <property type="match status" value="1"/>
</dbReference>
<feature type="transmembrane region" description="Helical" evidence="5">
    <location>
        <begin position="350"/>
        <end position="372"/>
    </location>
</feature>
<dbReference type="PANTHER" id="PTHR46288:SF27">
    <property type="entry name" value="CYSTEINE_HISTIDINE-RICH C1 DOMAIN FAMILY PROTEIN"/>
    <property type="match status" value="1"/>
</dbReference>
<keyword evidence="5" id="KW-1133">Transmembrane helix</keyword>
<dbReference type="InterPro" id="IPR002219">
    <property type="entry name" value="PKC_DAG/PE"/>
</dbReference>
<gene>
    <name evidence="7" type="ORF">K2173_021864</name>
</gene>
<protein>
    <recommendedName>
        <fullName evidence="6">Phorbol-ester/DAG-type domain-containing protein</fullName>
    </recommendedName>
</protein>
<keyword evidence="4" id="KW-0862">Zinc</keyword>
<dbReference type="InterPro" id="IPR004146">
    <property type="entry name" value="DC1"/>
</dbReference>
<dbReference type="SMART" id="SM00249">
    <property type="entry name" value="PHD"/>
    <property type="match status" value="3"/>
</dbReference>
<evidence type="ECO:0000313" key="7">
    <source>
        <dbReference type="EMBL" id="KAJ8760826.1"/>
    </source>
</evidence>
<dbReference type="SMART" id="SM00109">
    <property type="entry name" value="C1"/>
    <property type="match status" value="2"/>
</dbReference>
<dbReference type="PANTHER" id="PTHR46288">
    <property type="entry name" value="PHORBOL-ESTER/DAG-TYPE DOMAIN-CONTAINING PROTEIN"/>
    <property type="match status" value="1"/>
</dbReference>
<feature type="domain" description="Phorbol-ester/DAG-type" evidence="6">
    <location>
        <begin position="9"/>
        <end position="56"/>
    </location>
</feature>
<organism evidence="7 8">
    <name type="scientific">Erythroxylum novogranatense</name>
    <dbReference type="NCBI Taxonomy" id="1862640"/>
    <lineage>
        <taxon>Eukaryota</taxon>
        <taxon>Viridiplantae</taxon>
        <taxon>Streptophyta</taxon>
        <taxon>Embryophyta</taxon>
        <taxon>Tracheophyta</taxon>
        <taxon>Spermatophyta</taxon>
        <taxon>Magnoliopsida</taxon>
        <taxon>eudicotyledons</taxon>
        <taxon>Gunneridae</taxon>
        <taxon>Pentapetalae</taxon>
        <taxon>rosids</taxon>
        <taxon>fabids</taxon>
        <taxon>Malpighiales</taxon>
        <taxon>Erythroxylaceae</taxon>
        <taxon>Erythroxylum</taxon>
    </lineage>
</organism>